<keyword evidence="1" id="KW-0413">Isomerase</keyword>
<gene>
    <name evidence="2" type="ORF">ACFPIJ_18720</name>
</gene>
<dbReference type="Proteomes" id="UP001595912">
    <property type="component" value="Unassembled WGS sequence"/>
</dbReference>
<evidence type="ECO:0000256" key="1">
    <source>
        <dbReference type="ARBA" id="ARBA00023235"/>
    </source>
</evidence>
<dbReference type="SUPFAM" id="SSF53681">
    <property type="entry name" value="Aspartate/glutamate racemase"/>
    <property type="match status" value="2"/>
</dbReference>
<accession>A0ABV9VTV7</accession>
<dbReference type="Gene3D" id="3.40.50.1860">
    <property type="match status" value="2"/>
</dbReference>
<dbReference type="Pfam" id="PF01177">
    <property type="entry name" value="Asp_Glu_race"/>
    <property type="match status" value="1"/>
</dbReference>
<protein>
    <submittedName>
        <fullName evidence="2">Aspartate/glutamate racemase family protein</fullName>
    </submittedName>
</protein>
<dbReference type="PANTHER" id="PTHR21198:SF7">
    <property type="entry name" value="ASPARTATE-GLUTAMATE RACEMASE FAMILY"/>
    <property type="match status" value="1"/>
</dbReference>
<proteinExistence type="predicted"/>
<comment type="caution">
    <text evidence="2">The sequence shown here is derived from an EMBL/GenBank/DDBJ whole genome shotgun (WGS) entry which is preliminary data.</text>
</comment>
<dbReference type="PANTHER" id="PTHR21198">
    <property type="entry name" value="GLUTAMATE RACEMASE"/>
    <property type="match status" value="1"/>
</dbReference>
<evidence type="ECO:0000313" key="3">
    <source>
        <dbReference type="Proteomes" id="UP001595912"/>
    </source>
</evidence>
<organism evidence="2 3">
    <name type="scientific">Dactylosporangium cerinum</name>
    <dbReference type="NCBI Taxonomy" id="1434730"/>
    <lineage>
        <taxon>Bacteria</taxon>
        <taxon>Bacillati</taxon>
        <taxon>Actinomycetota</taxon>
        <taxon>Actinomycetes</taxon>
        <taxon>Micromonosporales</taxon>
        <taxon>Micromonosporaceae</taxon>
        <taxon>Dactylosporangium</taxon>
    </lineage>
</organism>
<sequence length="252" mass="26030">MLGVIGGVGPVATIEFYRLLVAEVQARTGAWPDLLVHSQPMPMRLVHAVLAGSGGAADDAAIDAGVDAEVDALLTTALDTLERAGCDLVAMPCNTFHRHLRPLLAGRNLKLIDMVNETIDAAAARGLRRLVLLATGTSVDHEAYAAARLRGIEILRPADQSHVVALVERCVGTGSAPLDLAAAVRSAELAVAGADADGVLLGCTDLTVLREGLSRVTPVVDSLTCLVAACADALTDTALTDTAQTDTAQTRA</sequence>
<evidence type="ECO:0000313" key="2">
    <source>
        <dbReference type="EMBL" id="MFC4999861.1"/>
    </source>
</evidence>
<dbReference type="EMBL" id="JBHSIU010000019">
    <property type="protein sequence ID" value="MFC4999861.1"/>
    <property type="molecule type" value="Genomic_DNA"/>
</dbReference>
<keyword evidence="3" id="KW-1185">Reference proteome</keyword>
<name>A0ABV9VTV7_9ACTN</name>
<dbReference type="RefSeq" id="WP_380116413.1">
    <property type="nucleotide sequence ID" value="NZ_JBHSIU010000019.1"/>
</dbReference>
<dbReference type="InterPro" id="IPR015942">
    <property type="entry name" value="Asp/Glu/hydantoin_racemase"/>
</dbReference>
<reference evidence="3" key="1">
    <citation type="journal article" date="2019" name="Int. J. Syst. Evol. Microbiol.">
        <title>The Global Catalogue of Microorganisms (GCM) 10K type strain sequencing project: providing services to taxonomists for standard genome sequencing and annotation.</title>
        <authorList>
            <consortium name="The Broad Institute Genomics Platform"/>
            <consortium name="The Broad Institute Genome Sequencing Center for Infectious Disease"/>
            <person name="Wu L."/>
            <person name="Ma J."/>
        </authorList>
    </citation>
    <scope>NUCLEOTIDE SEQUENCE [LARGE SCALE GENOMIC DNA]</scope>
    <source>
        <strain evidence="3">CGMCC 4.7152</strain>
    </source>
</reference>
<dbReference type="InterPro" id="IPR001920">
    <property type="entry name" value="Asp/Glu_race"/>
</dbReference>